<proteinExistence type="predicted"/>
<protein>
    <submittedName>
        <fullName evidence="1">DDE_Tnp_1_7 domain-containing protein</fullName>
    </submittedName>
</protein>
<evidence type="ECO:0000313" key="1">
    <source>
        <dbReference type="WBParaSite" id="MCU_008335-RA"/>
    </source>
</evidence>
<organism evidence="1">
    <name type="scientific">Mesocestoides corti</name>
    <name type="common">Flatworm</name>
    <dbReference type="NCBI Taxonomy" id="53468"/>
    <lineage>
        <taxon>Eukaryota</taxon>
        <taxon>Metazoa</taxon>
        <taxon>Spiralia</taxon>
        <taxon>Lophotrochozoa</taxon>
        <taxon>Platyhelminthes</taxon>
        <taxon>Cestoda</taxon>
        <taxon>Eucestoda</taxon>
        <taxon>Cyclophyllidea</taxon>
        <taxon>Mesocestoididae</taxon>
        <taxon>Mesocestoides</taxon>
    </lineage>
</organism>
<dbReference type="WBParaSite" id="MCU_008335-RA">
    <property type="protein sequence ID" value="MCU_008335-RA"/>
    <property type="gene ID" value="MCU_008335"/>
</dbReference>
<name>A0A5K3FI14_MESCO</name>
<dbReference type="AlphaFoldDB" id="A0A5K3FI14"/>
<accession>A0A5K3FI14</accession>
<sequence length="96" mass="10961">MALWDKLPPLNEQAHKFQPVDKLKGTLSKKALDAFAPRHKHVQDPRMKQAIVIMDKMITKVMLVCAFPNIVDEMQVWSCGFMDFILSTTNCCLAEI</sequence>
<reference evidence="1" key="1">
    <citation type="submission" date="2019-11" db="UniProtKB">
        <authorList>
            <consortium name="WormBaseParasite"/>
        </authorList>
    </citation>
    <scope>IDENTIFICATION</scope>
</reference>